<dbReference type="PANTHER" id="PTHR21506">
    <property type="entry name" value="COMPONENT OF OLIGOMERIC GOLGI COMPLEX 6"/>
    <property type="match status" value="1"/>
</dbReference>
<gene>
    <name evidence="2" type="ORF">SLEP1_g9316</name>
</gene>
<organism evidence="2 3">
    <name type="scientific">Rubroshorea leprosula</name>
    <dbReference type="NCBI Taxonomy" id="152421"/>
    <lineage>
        <taxon>Eukaryota</taxon>
        <taxon>Viridiplantae</taxon>
        <taxon>Streptophyta</taxon>
        <taxon>Embryophyta</taxon>
        <taxon>Tracheophyta</taxon>
        <taxon>Spermatophyta</taxon>
        <taxon>Magnoliopsida</taxon>
        <taxon>eudicotyledons</taxon>
        <taxon>Gunneridae</taxon>
        <taxon>Pentapetalae</taxon>
        <taxon>rosids</taxon>
        <taxon>malvids</taxon>
        <taxon>Malvales</taxon>
        <taxon>Dipterocarpaceae</taxon>
        <taxon>Rubroshorea</taxon>
    </lineage>
</organism>
<dbReference type="InterPro" id="IPR010490">
    <property type="entry name" value="COG6"/>
</dbReference>
<comment type="caution">
    <text evidence="2">The sequence shown here is derived from an EMBL/GenBank/DDBJ whole genome shotgun (WGS) entry which is preliminary data.</text>
</comment>
<proteinExistence type="predicted"/>
<dbReference type="PANTHER" id="PTHR21506:SF0">
    <property type="entry name" value="CONSERVED OLIGOMERIC GOLGI COMPLEX SUBUNIT 6"/>
    <property type="match status" value="1"/>
</dbReference>
<name>A0AAV5IEE4_9ROSI</name>
<evidence type="ECO:0000313" key="3">
    <source>
        <dbReference type="Proteomes" id="UP001054252"/>
    </source>
</evidence>
<reference evidence="2 3" key="1">
    <citation type="journal article" date="2021" name="Commun. Biol.">
        <title>The genome of Shorea leprosula (Dipterocarpaceae) highlights the ecological relevance of drought in aseasonal tropical rainforests.</title>
        <authorList>
            <person name="Ng K.K.S."/>
            <person name="Kobayashi M.J."/>
            <person name="Fawcett J.A."/>
            <person name="Hatakeyama M."/>
            <person name="Paape T."/>
            <person name="Ng C.H."/>
            <person name="Ang C.C."/>
            <person name="Tnah L.H."/>
            <person name="Lee C.T."/>
            <person name="Nishiyama T."/>
            <person name="Sese J."/>
            <person name="O'Brien M.J."/>
            <person name="Copetti D."/>
            <person name="Mohd Noor M.I."/>
            <person name="Ong R.C."/>
            <person name="Putra M."/>
            <person name="Sireger I.Z."/>
            <person name="Indrioko S."/>
            <person name="Kosugi Y."/>
            <person name="Izuno A."/>
            <person name="Isagi Y."/>
            <person name="Lee S.L."/>
            <person name="Shimizu K.K."/>
        </authorList>
    </citation>
    <scope>NUCLEOTIDE SEQUENCE [LARGE SCALE GENOMIC DNA]</scope>
    <source>
        <strain evidence="2">214</strain>
    </source>
</reference>
<dbReference type="Proteomes" id="UP001054252">
    <property type="component" value="Unassembled WGS sequence"/>
</dbReference>
<evidence type="ECO:0000313" key="2">
    <source>
        <dbReference type="EMBL" id="GKU96036.1"/>
    </source>
</evidence>
<keyword evidence="3" id="KW-1185">Reference proteome</keyword>
<dbReference type="AlphaFoldDB" id="A0AAV5IEE4"/>
<feature type="domain" description="Conserved Oligomeric Golgi complex subunit 6 C-terminal" evidence="1">
    <location>
        <begin position="147"/>
        <end position="269"/>
    </location>
</feature>
<dbReference type="GO" id="GO:0017119">
    <property type="term" value="C:Golgi transport complex"/>
    <property type="evidence" value="ECO:0007669"/>
    <property type="project" value="InterPro"/>
</dbReference>
<dbReference type="GO" id="GO:0006891">
    <property type="term" value="P:intra-Golgi vesicle-mediated transport"/>
    <property type="evidence" value="ECO:0007669"/>
    <property type="project" value="InterPro"/>
</dbReference>
<dbReference type="EMBL" id="BPVZ01000009">
    <property type="protein sequence ID" value="GKU96036.1"/>
    <property type="molecule type" value="Genomic_DNA"/>
</dbReference>
<accession>A0AAV5IEE4</accession>
<dbReference type="Pfam" id="PF20653">
    <property type="entry name" value="COG6_C"/>
    <property type="match status" value="1"/>
</dbReference>
<protein>
    <recommendedName>
        <fullName evidence="1">Conserved Oligomeric Golgi complex subunit 6 C-terminal domain-containing protein</fullName>
    </recommendedName>
</protein>
<sequence>MATVGLAPGLSRKLKKALECRTDSPEKSSLDINLDFLHASESAQLALDRVEEEVDVHNYTFKNHQALIRQKGIGITVFFQCSFPGSKPHLAVCCLKEERPVLFKYCAEEGGYIRPWHQNGNLCLHCLTPDAAVHSGSTNPFFKDLENHSGKIEADLTFVLDRIFEGVCRPFKVRLEQVLRSQPSLISSYKLSNTLEFYNYTISDLIGGETALCKTLGIIKDATQKTFFEILKSRGEKLLQYPPLVAVDLSPPPAVKEGVSVLLEIIETTTA</sequence>
<evidence type="ECO:0000259" key="1">
    <source>
        <dbReference type="Pfam" id="PF20653"/>
    </source>
</evidence>
<dbReference type="InterPro" id="IPR048369">
    <property type="entry name" value="COG6_C"/>
</dbReference>